<dbReference type="GO" id="GO:0071944">
    <property type="term" value="C:cell periphery"/>
    <property type="evidence" value="ECO:0007669"/>
    <property type="project" value="TreeGrafter"/>
</dbReference>
<protein>
    <submittedName>
        <fullName evidence="1">Uncharacterized protein</fullName>
    </submittedName>
</protein>
<proteinExistence type="predicted"/>
<dbReference type="GO" id="GO:0016020">
    <property type="term" value="C:membrane"/>
    <property type="evidence" value="ECO:0007669"/>
    <property type="project" value="TreeGrafter"/>
</dbReference>
<dbReference type="PANTHER" id="PTHR12393:SF6">
    <property type="entry name" value="SPHINGOMYELIN PHOSPHODIESTERASE 2"/>
    <property type="match status" value="1"/>
</dbReference>
<accession>A0A150FV55</accession>
<evidence type="ECO:0000313" key="1">
    <source>
        <dbReference type="EMBL" id="KXZ41486.1"/>
    </source>
</evidence>
<dbReference type="GO" id="GO:0005783">
    <property type="term" value="C:endoplasmic reticulum"/>
    <property type="evidence" value="ECO:0007669"/>
    <property type="project" value="TreeGrafter"/>
</dbReference>
<dbReference type="PANTHER" id="PTHR12393">
    <property type="entry name" value="SPHINGOMYELIN PHOSPHODIESTERASE RELATED"/>
    <property type="match status" value="1"/>
</dbReference>
<organism evidence="1 2">
    <name type="scientific">Gonium pectorale</name>
    <name type="common">Green alga</name>
    <dbReference type="NCBI Taxonomy" id="33097"/>
    <lineage>
        <taxon>Eukaryota</taxon>
        <taxon>Viridiplantae</taxon>
        <taxon>Chlorophyta</taxon>
        <taxon>core chlorophytes</taxon>
        <taxon>Chlorophyceae</taxon>
        <taxon>CS clade</taxon>
        <taxon>Chlamydomonadales</taxon>
        <taxon>Volvocaceae</taxon>
        <taxon>Gonium</taxon>
    </lineage>
</organism>
<sequence length="543" mass="58488">MQLSTAPAREHWSSSVWPQLLPELAERIVGFMDRNDLAATFRQVNKATAEHFSSPQHITIYITEPVPPHTFTAHWLAPGATRGLTLERRWKLVRLVAASGLLPNLEVALQAAGFTRAVAEAFNAAAGAGQLQTCQWLWEYSRSHTEDFHDAVRADDALKLAAGGGHRHVCEWLLALERHKDALHVPVAIVAATGGHADLAEWLLQKCTPRAEQSAAFLRAVAHGCDLLVLQRAWLRFGPASLDMNAKEALLAHAACSPTPDWAAKVEWLDAQGCSLGAAGAGGAASTYETAASLPDDGEALARLTWLRRRGYEINEAAVLAAACNGNTAALRYLLAEMPTSEVTRYDTAACGLVAAQAGHLAALQALHAAGSAISVTKCAIAAASGGHLHVLTWLLEGQWGMLVERLMMEEALIVAAAESGSVELLAWLRQHGCPWDCEVLLAAVKSGCEAALEWLVQQGCPMEVSEAAGVGIVWWVREDGFPYTVACRDGDLAMARCLRRLGVPWGPAGRVIREVAEWTTSRPVASLPVVRWLLQEGYPVDH</sequence>
<dbReference type="SUPFAM" id="SSF48403">
    <property type="entry name" value="Ankyrin repeat"/>
    <property type="match status" value="2"/>
</dbReference>
<keyword evidence="2" id="KW-1185">Reference proteome</keyword>
<dbReference type="Gene3D" id="1.25.40.20">
    <property type="entry name" value="Ankyrin repeat-containing domain"/>
    <property type="match status" value="2"/>
</dbReference>
<dbReference type="InterPro" id="IPR036770">
    <property type="entry name" value="Ankyrin_rpt-contain_sf"/>
</dbReference>
<dbReference type="Proteomes" id="UP000075714">
    <property type="component" value="Unassembled WGS sequence"/>
</dbReference>
<dbReference type="GO" id="GO:0004620">
    <property type="term" value="F:phospholipase activity"/>
    <property type="evidence" value="ECO:0007669"/>
    <property type="project" value="TreeGrafter"/>
</dbReference>
<dbReference type="EMBL" id="LSYV01000435">
    <property type="protein sequence ID" value="KXZ41486.1"/>
    <property type="molecule type" value="Genomic_DNA"/>
</dbReference>
<gene>
    <name evidence="1" type="ORF">GPECTOR_438g320</name>
</gene>
<dbReference type="GO" id="GO:0030149">
    <property type="term" value="P:sphingolipid catabolic process"/>
    <property type="evidence" value="ECO:0007669"/>
    <property type="project" value="TreeGrafter"/>
</dbReference>
<reference evidence="2" key="1">
    <citation type="journal article" date="2016" name="Nat. Commun.">
        <title>The Gonium pectorale genome demonstrates co-option of cell cycle regulation during the evolution of multicellularity.</title>
        <authorList>
            <person name="Hanschen E.R."/>
            <person name="Marriage T.N."/>
            <person name="Ferris P.J."/>
            <person name="Hamaji T."/>
            <person name="Toyoda A."/>
            <person name="Fujiyama A."/>
            <person name="Neme R."/>
            <person name="Noguchi H."/>
            <person name="Minakuchi Y."/>
            <person name="Suzuki M."/>
            <person name="Kawai-Toyooka H."/>
            <person name="Smith D.R."/>
            <person name="Sparks H."/>
            <person name="Anderson J."/>
            <person name="Bakaric R."/>
            <person name="Luria V."/>
            <person name="Karger A."/>
            <person name="Kirschner M.W."/>
            <person name="Durand P.M."/>
            <person name="Michod R.E."/>
            <person name="Nozaki H."/>
            <person name="Olson B.J."/>
        </authorList>
    </citation>
    <scope>NUCLEOTIDE SEQUENCE [LARGE SCALE GENOMIC DNA]</scope>
    <source>
        <strain evidence="2">NIES-2863</strain>
    </source>
</reference>
<dbReference type="GO" id="GO:0046513">
    <property type="term" value="P:ceramide biosynthetic process"/>
    <property type="evidence" value="ECO:0007669"/>
    <property type="project" value="TreeGrafter"/>
</dbReference>
<name>A0A150FV55_GONPE</name>
<dbReference type="AlphaFoldDB" id="A0A150FV55"/>
<evidence type="ECO:0000313" key="2">
    <source>
        <dbReference type="Proteomes" id="UP000075714"/>
    </source>
</evidence>
<comment type="caution">
    <text evidence="1">The sequence shown here is derived from an EMBL/GenBank/DDBJ whole genome shotgun (WGS) entry which is preliminary data.</text>
</comment>